<name>A0A6G5AG18_RHIMP</name>
<protein>
    <submittedName>
        <fullName evidence="1">Uncharacterized protein</fullName>
    </submittedName>
</protein>
<organism evidence="1">
    <name type="scientific">Rhipicephalus microplus</name>
    <name type="common">Cattle tick</name>
    <name type="synonym">Boophilus microplus</name>
    <dbReference type="NCBI Taxonomy" id="6941"/>
    <lineage>
        <taxon>Eukaryota</taxon>
        <taxon>Metazoa</taxon>
        <taxon>Ecdysozoa</taxon>
        <taxon>Arthropoda</taxon>
        <taxon>Chelicerata</taxon>
        <taxon>Arachnida</taxon>
        <taxon>Acari</taxon>
        <taxon>Parasitiformes</taxon>
        <taxon>Ixodida</taxon>
        <taxon>Ixodoidea</taxon>
        <taxon>Ixodidae</taxon>
        <taxon>Rhipicephalinae</taxon>
        <taxon>Rhipicephalus</taxon>
        <taxon>Boophilus</taxon>
    </lineage>
</organism>
<dbReference type="AlphaFoldDB" id="A0A6G5AG18"/>
<dbReference type="EMBL" id="GIKN01007486">
    <property type="protein sequence ID" value="NIE49759.1"/>
    <property type="molecule type" value="Transcribed_RNA"/>
</dbReference>
<reference evidence="1" key="1">
    <citation type="submission" date="2020-03" db="EMBL/GenBank/DDBJ databases">
        <title>A transcriptome and proteome of the tick Rhipicephalus microplus shaped by the genetic composition of its hosts and developmental stage.</title>
        <authorList>
            <person name="Garcia G.R."/>
            <person name="Ribeiro J.M.C."/>
            <person name="Maruyama S.R."/>
            <person name="Gardinasse L.G."/>
            <person name="Nelson K."/>
            <person name="Ferreira B.R."/>
            <person name="Andrade T.G."/>
            <person name="Santos I.K.F.M."/>
        </authorList>
    </citation>
    <scope>NUCLEOTIDE SEQUENCE</scope>
    <source>
        <strain evidence="1">NSGR</strain>
        <tissue evidence="1">Salivary glands</tissue>
    </source>
</reference>
<sequence>MVWKCTTLLSMNRLVASISNFMSKSQRHFSKIFKDIIVFYGPMCIMPIVKVDSREAWLSAAEAHIRPAKALHLLSSHLDAIVPEYPCLPPLNIGMESTKWCSVSPWHFLA</sequence>
<evidence type="ECO:0000313" key="1">
    <source>
        <dbReference type="EMBL" id="NIE49759.1"/>
    </source>
</evidence>
<accession>A0A6G5AG18</accession>
<proteinExistence type="predicted"/>